<proteinExistence type="predicted"/>
<organism evidence="2 3">
    <name type="scientific">Gilvimarinus gilvus</name>
    <dbReference type="NCBI Taxonomy" id="3058038"/>
    <lineage>
        <taxon>Bacteria</taxon>
        <taxon>Pseudomonadati</taxon>
        <taxon>Pseudomonadota</taxon>
        <taxon>Gammaproteobacteria</taxon>
        <taxon>Cellvibrionales</taxon>
        <taxon>Cellvibrionaceae</taxon>
        <taxon>Gilvimarinus</taxon>
    </lineage>
</organism>
<keyword evidence="3" id="KW-1185">Reference proteome</keyword>
<evidence type="ECO:0000313" key="3">
    <source>
        <dbReference type="Proteomes" id="UP001273505"/>
    </source>
</evidence>
<reference evidence="2 3" key="1">
    <citation type="submission" date="2023-11" db="EMBL/GenBank/DDBJ databases">
        <title>Gilvimarinus fulvus sp. nov., isolated from the surface of Kelp.</title>
        <authorList>
            <person name="Sun Y.Y."/>
            <person name="Gong Y."/>
            <person name="Du Z.J."/>
        </authorList>
    </citation>
    <scope>NUCLEOTIDE SEQUENCE [LARGE SCALE GENOMIC DNA]</scope>
    <source>
        <strain evidence="2 3">SDUM040013</strain>
    </source>
</reference>
<keyword evidence="1" id="KW-0732">Signal</keyword>
<feature type="chain" id="PRO_5045921540" evidence="1">
    <location>
        <begin position="20"/>
        <end position="288"/>
    </location>
</feature>
<dbReference type="Gene3D" id="3.40.190.10">
    <property type="entry name" value="Periplasmic binding protein-like II"/>
    <property type="match status" value="2"/>
</dbReference>
<evidence type="ECO:0000313" key="2">
    <source>
        <dbReference type="EMBL" id="MDX6847806.1"/>
    </source>
</evidence>
<dbReference type="Proteomes" id="UP001273505">
    <property type="component" value="Unassembled WGS sequence"/>
</dbReference>
<comment type="caution">
    <text evidence="2">The sequence shown here is derived from an EMBL/GenBank/DDBJ whole genome shotgun (WGS) entry which is preliminary data.</text>
</comment>
<name>A0ABU4RU77_9GAMM</name>
<dbReference type="RefSeq" id="WP_302724408.1">
    <property type="nucleotide sequence ID" value="NZ_JAULRU010000797.1"/>
</dbReference>
<dbReference type="SUPFAM" id="SSF53850">
    <property type="entry name" value="Periplasmic binding protein-like II"/>
    <property type="match status" value="1"/>
</dbReference>
<accession>A0ABU4RU77</accession>
<dbReference type="EMBL" id="JAXAFO010000001">
    <property type="protein sequence ID" value="MDX6847806.1"/>
    <property type="molecule type" value="Genomic_DNA"/>
</dbReference>
<evidence type="ECO:0000256" key="1">
    <source>
        <dbReference type="SAM" id="SignalP"/>
    </source>
</evidence>
<gene>
    <name evidence="2" type="ORF">SCD92_00450</name>
</gene>
<protein>
    <submittedName>
        <fullName evidence="2">Transporter substrate-binding domain-containing protein</fullName>
    </submittedName>
</protein>
<feature type="signal peptide" evidence="1">
    <location>
        <begin position="1"/>
        <end position="19"/>
    </location>
</feature>
<sequence>MQKIIPVLLLSLSSQIAWGADVYKYWDWGNSPARENYEYALLTMALEASAETYGPYTLARVRKELSTNRVRREINAGNIINVRSGPYLRLSNIENPEEVNLPVTVPIMQNLLGYRRLVVHKENVDTLSHIRKRDDLTQFSVGLARGWVDVDIFRANNIKVDDSANVATLIDMLELKRFDFFPASIVGLETVLDRASEQGDLVAIPDLVVVYPFPVVFYVPKAKPRLAERLQFGLQVLTDSGEVAQLLQRHFIQELNYLHSENVHFITLSNPLLPGDLQMSHLPFYPKD</sequence>